<dbReference type="InterPro" id="IPR036612">
    <property type="entry name" value="KH_dom_type_1_sf"/>
</dbReference>
<evidence type="ECO:0000259" key="3">
    <source>
        <dbReference type="SMART" id="SM00322"/>
    </source>
</evidence>
<feature type="non-terminal residue" evidence="4">
    <location>
        <position position="1"/>
    </location>
</feature>
<evidence type="ECO:0000313" key="5">
    <source>
        <dbReference type="Proteomes" id="UP001642484"/>
    </source>
</evidence>
<gene>
    <name evidence="4" type="ORF">CCMP2556_LOCUS28120</name>
</gene>
<comment type="caution">
    <text evidence="4">The sequence shown here is derived from an EMBL/GenBank/DDBJ whole genome shotgun (WGS) entry which is preliminary data.</text>
</comment>
<feature type="compositionally biased region" description="Basic and acidic residues" evidence="2">
    <location>
        <begin position="528"/>
        <end position="542"/>
    </location>
</feature>
<feature type="domain" description="K Homology" evidence="3">
    <location>
        <begin position="208"/>
        <end position="271"/>
    </location>
</feature>
<protein>
    <recommendedName>
        <fullName evidence="3">K Homology domain-containing protein</fullName>
    </recommendedName>
</protein>
<keyword evidence="1" id="KW-0694">RNA-binding</keyword>
<dbReference type="Gene3D" id="3.30.1370.10">
    <property type="entry name" value="K Homology domain, type 1"/>
    <property type="match status" value="2"/>
</dbReference>
<feature type="domain" description="K Homology" evidence="3">
    <location>
        <begin position="12"/>
        <end position="77"/>
    </location>
</feature>
<feature type="domain" description="K Homology" evidence="3">
    <location>
        <begin position="79"/>
        <end position="142"/>
    </location>
</feature>
<feature type="region of interest" description="Disordered" evidence="2">
    <location>
        <begin position="504"/>
        <end position="563"/>
    </location>
</feature>
<proteinExistence type="predicted"/>
<feature type="compositionally biased region" description="Basic residues" evidence="2">
    <location>
        <begin position="543"/>
        <end position="555"/>
    </location>
</feature>
<evidence type="ECO:0000256" key="2">
    <source>
        <dbReference type="SAM" id="MobiDB-lite"/>
    </source>
</evidence>
<dbReference type="SMART" id="SM00322">
    <property type="entry name" value="KH"/>
    <property type="match status" value="3"/>
</dbReference>
<sequence>QCLFFSPTPRHMDITLRLSLPRAVAACVLGVKGATKRELENLTGVFAEVKLEDGSLQLSGSTAQVEAAQQLLTERVHFQQFEVPRDAARAILGERGSVRHEIEATTGAHLWVELREQTALVQVAGNVSAVERAITTLDFKVVQDCLLQPLFAERWLRQVARRLRELLAAEGKSSQCRISVERMEDRVEMKLIGHREVVATAKVLAQDEVVIEEVPLSKADALRLLQASQLKALRQMTGATIEVSVVPSVLRLAGNRGMLEIIKKELGKAVTPVIAADAIQATSKPPEMVPNPLPVKPANAVPEEKPRILIDGMDVLHFCNTPSAPSAPAAAWDQLRAAAEQLRAGDGALRIFLPEKLLTEAPADLQTCLVKAEDPKSYILSAAEVLIQSGKKCLIVSNGTGASYNQEWVSKCLMRYTFLDAKTFVPVRKTSPAADKAASFVHKRSMFVGGVVEKKERCVECTRPIWDGHPSMKCGKCRGTLQDTTSEARPSDVAKRMILSLTGIPVPKAPGVTPPAGGREASPKKGLVRKEKKEKEKKEKKDKEKKKKKEKKEKKNKKDDSSS</sequence>
<accession>A0ABP0N0D3</accession>
<evidence type="ECO:0000313" key="4">
    <source>
        <dbReference type="EMBL" id="CAK9056883.1"/>
    </source>
</evidence>
<dbReference type="Proteomes" id="UP001642484">
    <property type="component" value="Unassembled WGS sequence"/>
</dbReference>
<keyword evidence="5" id="KW-1185">Reference proteome</keyword>
<dbReference type="EMBL" id="CAXAMN010020979">
    <property type="protein sequence ID" value="CAK9056883.1"/>
    <property type="molecule type" value="Genomic_DNA"/>
</dbReference>
<name>A0ABP0N0D3_9DINO</name>
<dbReference type="InterPro" id="IPR004087">
    <property type="entry name" value="KH_dom"/>
</dbReference>
<dbReference type="CDD" id="cd00105">
    <property type="entry name" value="KH-I"/>
    <property type="match status" value="2"/>
</dbReference>
<dbReference type="InterPro" id="IPR004088">
    <property type="entry name" value="KH_dom_type_1"/>
</dbReference>
<organism evidence="4 5">
    <name type="scientific">Durusdinium trenchii</name>
    <dbReference type="NCBI Taxonomy" id="1381693"/>
    <lineage>
        <taxon>Eukaryota</taxon>
        <taxon>Sar</taxon>
        <taxon>Alveolata</taxon>
        <taxon>Dinophyceae</taxon>
        <taxon>Suessiales</taxon>
        <taxon>Symbiodiniaceae</taxon>
        <taxon>Durusdinium</taxon>
    </lineage>
</organism>
<evidence type="ECO:0000256" key="1">
    <source>
        <dbReference type="PROSITE-ProRule" id="PRU00117"/>
    </source>
</evidence>
<dbReference type="PROSITE" id="PS50084">
    <property type="entry name" value="KH_TYPE_1"/>
    <property type="match status" value="2"/>
</dbReference>
<dbReference type="SUPFAM" id="SSF54791">
    <property type="entry name" value="Eukaryotic type KH-domain (KH-domain type I)"/>
    <property type="match status" value="2"/>
</dbReference>
<dbReference type="Pfam" id="PF00013">
    <property type="entry name" value="KH_1"/>
    <property type="match status" value="2"/>
</dbReference>
<reference evidence="4 5" key="1">
    <citation type="submission" date="2024-02" db="EMBL/GenBank/DDBJ databases">
        <authorList>
            <person name="Chen Y."/>
            <person name="Shah S."/>
            <person name="Dougan E. K."/>
            <person name="Thang M."/>
            <person name="Chan C."/>
        </authorList>
    </citation>
    <scope>NUCLEOTIDE SEQUENCE [LARGE SCALE GENOMIC DNA]</scope>
</reference>